<dbReference type="Gene3D" id="3.90.550.10">
    <property type="entry name" value="Spore Coat Polysaccharide Biosynthesis Protein SpsA, Chain A"/>
    <property type="match status" value="1"/>
</dbReference>
<dbReference type="EMBL" id="MCFE01000814">
    <property type="protein sequence ID" value="ORX78701.1"/>
    <property type="molecule type" value="Genomic_DNA"/>
</dbReference>
<dbReference type="STRING" id="1314790.A0A1Y1WYR4"/>
<evidence type="ECO:0000313" key="10">
    <source>
        <dbReference type="EMBL" id="ORX78701.1"/>
    </source>
</evidence>
<comment type="subcellular location">
    <subcellularLocation>
        <location evidence="1">Cell membrane</location>
        <topology evidence="1">Multi-pass membrane protein</topology>
    </subcellularLocation>
</comment>
<keyword evidence="7" id="KW-0325">Glycoprotein</keyword>
<evidence type="ECO:0000256" key="5">
    <source>
        <dbReference type="ARBA" id="ARBA00022989"/>
    </source>
</evidence>
<dbReference type="AlphaFoldDB" id="A0A1Y1WYR4"/>
<dbReference type="PANTHER" id="PTHR22914">
    <property type="entry name" value="CHITIN SYNTHASE"/>
    <property type="match status" value="1"/>
</dbReference>
<evidence type="ECO:0000256" key="8">
    <source>
        <dbReference type="SAM" id="Phobius"/>
    </source>
</evidence>
<protein>
    <recommendedName>
        <fullName evidence="2">chitin synthase</fullName>
        <ecNumber evidence="2">2.4.1.16</ecNumber>
    </recommendedName>
</protein>
<dbReference type="SUPFAM" id="SSF53448">
    <property type="entry name" value="Nucleotide-diphospho-sugar transferases"/>
    <property type="match status" value="1"/>
</dbReference>
<dbReference type="GO" id="GO:0004100">
    <property type="term" value="F:chitin synthase activity"/>
    <property type="evidence" value="ECO:0007669"/>
    <property type="project" value="UniProtKB-EC"/>
</dbReference>
<dbReference type="InterPro" id="IPR029044">
    <property type="entry name" value="Nucleotide-diphossugar_trans"/>
</dbReference>
<evidence type="ECO:0000259" key="9">
    <source>
        <dbReference type="SMART" id="SM01117"/>
    </source>
</evidence>
<keyword evidence="6 8" id="KW-0472">Membrane</keyword>
<dbReference type="InterPro" id="IPR004835">
    <property type="entry name" value="Chitin_synth"/>
</dbReference>
<feature type="transmembrane region" description="Helical" evidence="8">
    <location>
        <begin position="713"/>
        <end position="734"/>
    </location>
</feature>
<evidence type="ECO:0000256" key="2">
    <source>
        <dbReference type="ARBA" id="ARBA00012543"/>
    </source>
</evidence>
<dbReference type="SUPFAM" id="SSF55856">
    <property type="entry name" value="Cytochrome b5-like heme/steroid binding domain"/>
    <property type="match status" value="1"/>
</dbReference>
<gene>
    <name evidence="10" type="ORF">K493DRAFT_198428</name>
</gene>
<feature type="domain" description="Cytochrome b5 heme-binding" evidence="9">
    <location>
        <begin position="201"/>
        <end position="285"/>
    </location>
</feature>
<evidence type="ECO:0000256" key="1">
    <source>
        <dbReference type="ARBA" id="ARBA00004651"/>
    </source>
</evidence>
<evidence type="ECO:0000313" key="11">
    <source>
        <dbReference type="Proteomes" id="UP000193498"/>
    </source>
</evidence>
<dbReference type="Pfam" id="PF03142">
    <property type="entry name" value="Chitin_synth_2"/>
    <property type="match status" value="1"/>
</dbReference>
<keyword evidence="3" id="KW-0328">Glycosyltransferase</keyword>
<proteinExistence type="predicted"/>
<evidence type="ECO:0000256" key="7">
    <source>
        <dbReference type="ARBA" id="ARBA00023180"/>
    </source>
</evidence>
<feature type="transmembrane region" description="Helical" evidence="8">
    <location>
        <begin position="741"/>
        <end position="765"/>
    </location>
</feature>
<dbReference type="PANTHER" id="PTHR22914:SF41">
    <property type="entry name" value="CHITIN SYNTHASE 7"/>
    <property type="match status" value="1"/>
</dbReference>
<name>A0A1Y1WYR4_9FUNG</name>
<organism evidence="10 11">
    <name type="scientific">Basidiobolus meristosporus CBS 931.73</name>
    <dbReference type="NCBI Taxonomy" id="1314790"/>
    <lineage>
        <taxon>Eukaryota</taxon>
        <taxon>Fungi</taxon>
        <taxon>Fungi incertae sedis</taxon>
        <taxon>Zoopagomycota</taxon>
        <taxon>Entomophthoromycotina</taxon>
        <taxon>Basidiobolomycetes</taxon>
        <taxon>Basidiobolales</taxon>
        <taxon>Basidiobolaceae</taxon>
        <taxon>Basidiobolus</taxon>
    </lineage>
</organism>
<accession>A0A1Y1WYR4</accession>
<dbReference type="OrthoDB" id="2235682at2759"/>
<feature type="transmembrane region" description="Helical" evidence="8">
    <location>
        <begin position="37"/>
        <end position="59"/>
    </location>
</feature>
<evidence type="ECO:0000256" key="4">
    <source>
        <dbReference type="ARBA" id="ARBA00022692"/>
    </source>
</evidence>
<dbReference type="GO" id="GO:0030428">
    <property type="term" value="C:cell septum"/>
    <property type="evidence" value="ECO:0007669"/>
    <property type="project" value="TreeGrafter"/>
</dbReference>
<keyword evidence="11" id="KW-1185">Reference proteome</keyword>
<dbReference type="EC" id="2.4.1.16" evidence="2"/>
<reference evidence="10 11" key="1">
    <citation type="submission" date="2016-07" db="EMBL/GenBank/DDBJ databases">
        <title>Pervasive Adenine N6-methylation of Active Genes in Fungi.</title>
        <authorList>
            <consortium name="DOE Joint Genome Institute"/>
            <person name="Mondo S.J."/>
            <person name="Dannebaum R.O."/>
            <person name="Kuo R.C."/>
            <person name="Labutti K."/>
            <person name="Haridas S."/>
            <person name="Kuo A."/>
            <person name="Salamov A."/>
            <person name="Ahrendt S.R."/>
            <person name="Lipzen A."/>
            <person name="Sullivan W."/>
            <person name="Andreopoulos W.B."/>
            <person name="Clum A."/>
            <person name="Lindquist E."/>
            <person name="Daum C."/>
            <person name="Ramamoorthy G.K."/>
            <person name="Gryganskyi A."/>
            <person name="Culley D."/>
            <person name="Magnuson J.K."/>
            <person name="James T.Y."/>
            <person name="O'Malley M.A."/>
            <person name="Stajich J.E."/>
            <person name="Spatafora J.W."/>
            <person name="Visel A."/>
            <person name="Grigoriev I.V."/>
        </authorList>
    </citation>
    <scope>NUCLEOTIDE SEQUENCE [LARGE SCALE GENOMIC DNA]</scope>
    <source>
        <strain evidence="10 11">CBS 931.73</strain>
    </source>
</reference>
<keyword evidence="4 8" id="KW-0812">Transmembrane</keyword>
<dbReference type="SMART" id="SM01117">
    <property type="entry name" value="Cyt-b5"/>
    <property type="match status" value="1"/>
</dbReference>
<dbReference type="InParanoid" id="A0A1Y1WYR4"/>
<dbReference type="InterPro" id="IPR001199">
    <property type="entry name" value="Cyt_B5-like_heme/steroid-bd"/>
</dbReference>
<evidence type="ECO:0000256" key="6">
    <source>
        <dbReference type="ARBA" id="ARBA00023136"/>
    </source>
</evidence>
<sequence length="794" mass="89772">WELISRVFTLLIPDLLLKWLGRKDAASRQSLREKITLFLLMLGVSSLFVVWVEIVPYSYCTPKQLYSPEELSGSKYVAINGKIADLSHSTSTVGEEVRRYLGKDVSPMFPSFTLLARTRGATEYPDHEINRCIHNLTKADNWLEKRIFNDPGYRVSNQKLIECPGPADRPMVQPTRASTHCFYNISVRFEVAKATIGDLVFDYSILGSSDTPQLGHMIVNDHLYDVSDLIKYSEADPDARLFPRDVTDLIVQHVGQDATEPFSKLEHSDIYLRCMDKLFYKGTVKEVVYPRCNSFNPILWLTLGLPFMILTTYTVVALLEFPHKGKLMPSSNCIVMVPCYGEDQLTLKLNFDSVARTNLDDSNKLLMVICDGVFTPPGSTVYTHQLVLDVLGFSGPEPELKAYISLGEGNKNVNLAKVYSGFYSCGTHRIAYVVVVKCGNPMEIRYAGNRGKRDSVLIMWNLLEGLLDPHNKLTPLEYELYHHINNVIGMDPRSFQYALVLDADTYVTPGALSKLIDRMDQNQQLMALSGHVKPANPSDSFITMLQVYPFFMTHHFKPAFESMVGGVNFLHGPCTMYRIKFADNKPCVVDTSAIVGFSTPRPNTMHLQNTLLLGEDSFFSIILLKTFPQLRLGFESSAIFYTKLTPIFSVFLGQQGRATSAAFHSHFELARVHRGLIHQVVTGVKLLSHMVMPVFLLYLYYVVIRSVATDELSYLVVGATLLCMLGFNVMILAVRGMFSSVFWLVFALLFSLPFYCFIIPLYSLWHRDDRRWVDTIPTGAKSIRRKHGILDDTS</sequence>
<feature type="transmembrane region" description="Helical" evidence="8">
    <location>
        <begin position="680"/>
        <end position="701"/>
    </location>
</feature>
<keyword evidence="5 8" id="KW-1133">Transmembrane helix</keyword>
<dbReference type="Proteomes" id="UP000193498">
    <property type="component" value="Unassembled WGS sequence"/>
</dbReference>
<dbReference type="GO" id="GO:0005886">
    <property type="term" value="C:plasma membrane"/>
    <property type="evidence" value="ECO:0007669"/>
    <property type="project" value="UniProtKB-SubCell"/>
</dbReference>
<evidence type="ECO:0000256" key="3">
    <source>
        <dbReference type="ARBA" id="ARBA00022676"/>
    </source>
</evidence>
<feature type="transmembrane region" description="Helical" evidence="8">
    <location>
        <begin position="298"/>
        <end position="319"/>
    </location>
</feature>
<dbReference type="InterPro" id="IPR036400">
    <property type="entry name" value="Cyt_B5-like_heme/steroid_sf"/>
</dbReference>
<feature type="non-terminal residue" evidence="10">
    <location>
        <position position="794"/>
    </location>
</feature>
<comment type="caution">
    <text evidence="10">The sequence shown here is derived from an EMBL/GenBank/DDBJ whole genome shotgun (WGS) entry which is preliminary data.</text>
</comment>
<dbReference type="GO" id="GO:0006031">
    <property type="term" value="P:chitin biosynthetic process"/>
    <property type="evidence" value="ECO:0007669"/>
    <property type="project" value="TreeGrafter"/>
</dbReference>
<feature type="non-terminal residue" evidence="10">
    <location>
        <position position="1"/>
    </location>
</feature>
<keyword evidence="3" id="KW-0808">Transferase</keyword>